<evidence type="ECO:0000259" key="3">
    <source>
        <dbReference type="SMART" id="SM01007"/>
    </source>
</evidence>
<keyword evidence="1" id="KW-0479">Metal-binding</keyword>
<dbReference type="Proteomes" id="UP000323917">
    <property type="component" value="Chromosome"/>
</dbReference>
<dbReference type="KEGG" id="bgok:Pr1d_30510"/>
<proteinExistence type="predicted"/>
<protein>
    <submittedName>
        <fullName evidence="4">Short chain dehydrogenase</fullName>
    </submittedName>
</protein>
<dbReference type="SMART" id="SM01007">
    <property type="entry name" value="Aldolase_II"/>
    <property type="match status" value="1"/>
</dbReference>
<dbReference type="SUPFAM" id="SSF53639">
    <property type="entry name" value="AraD/HMP-PK domain-like"/>
    <property type="match status" value="1"/>
</dbReference>
<dbReference type="GO" id="GO:0019323">
    <property type="term" value="P:pentose catabolic process"/>
    <property type="evidence" value="ECO:0007669"/>
    <property type="project" value="TreeGrafter"/>
</dbReference>
<dbReference type="GO" id="GO:0016832">
    <property type="term" value="F:aldehyde-lyase activity"/>
    <property type="evidence" value="ECO:0007669"/>
    <property type="project" value="TreeGrafter"/>
</dbReference>
<reference evidence="4 5" key="1">
    <citation type="submission" date="2019-08" db="EMBL/GenBank/DDBJ databases">
        <title>Deep-cultivation of Planctomycetes and their phenomic and genomic characterization uncovers novel biology.</title>
        <authorList>
            <person name="Wiegand S."/>
            <person name="Jogler M."/>
            <person name="Boedeker C."/>
            <person name="Pinto D."/>
            <person name="Vollmers J."/>
            <person name="Rivas-Marin E."/>
            <person name="Kohn T."/>
            <person name="Peeters S.H."/>
            <person name="Heuer A."/>
            <person name="Rast P."/>
            <person name="Oberbeckmann S."/>
            <person name="Bunk B."/>
            <person name="Jeske O."/>
            <person name="Meyerdierks A."/>
            <person name="Storesund J.E."/>
            <person name="Kallscheuer N."/>
            <person name="Luecker S."/>
            <person name="Lage O.M."/>
            <person name="Pohl T."/>
            <person name="Merkel B.J."/>
            <person name="Hornburger P."/>
            <person name="Mueller R.-W."/>
            <person name="Bruemmer F."/>
            <person name="Labrenz M."/>
            <person name="Spormann A.M."/>
            <person name="Op den Camp H."/>
            <person name="Overmann J."/>
            <person name="Amann R."/>
            <person name="Jetten M.S.M."/>
            <person name="Mascher T."/>
            <person name="Medema M.H."/>
            <person name="Devos D.P."/>
            <person name="Kaster A.-K."/>
            <person name="Ovreas L."/>
            <person name="Rohde M."/>
            <person name="Galperin M.Y."/>
            <person name="Jogler C."/>
        </authorList>
    </citation>
    <scope>NUCLEOTIDE SEQUENCE [LARGE SCALE GENOMIC DNA]</scope>
    <source>
        <strain evidence="4 5">Pr1d</strain>
    </source>
</reference>
<accession>A0A5B9QDP3</accession>
<dbReference type="InterPro" id="IPR050197">
    <property type="entry name" value="Aldolase_class_II_sugar_metab"/>
</dbReference>
<gene>
    <name evidence="4" type="ORF">Pr1d_30510</name>
</gene>
<keyword evidence="2" id="KW-0456">Lyase</keyword>
<dbReference type="Pfam" id="PF00596">
    <property type="entry name" value="Aldolase_II"/>
    <property type="match status" value="1"/>
</dbReference>
<dbReference type="Gene3D" id="3.40.225.10">
    <property type="entry name" value="Class II aldolase/adducin N-terminal domain"/>
    <property type="match status" value="1"/>
</dbReference>
<dbReference type="InterPro" id="IPR036409">
    <property type="entry name" value="Aldolase_II/adducin_N_sf"/>
</dbReference>
<dbReference type="PANTHER" id="PTHR22789:SF0">
    <property type="entry name" value="3-OXO-TETRONATE 4-PHOSPHATE DECARBOXYLASE-RELATED"/>
    <property type="match status" value="1"/>
</dbReference>
<dbReference type="InterPro" id="IPR001303">
    <property type="entry name" value="Aldolase_II/adducin_N"/>
</dbReference>
<sequence length="253" mass="27835">MNSVNETIEKLLELSHRIGTTEQMAILGEGNVSGQLNADQFLIKASGTELGSLTENQLVAVHSKPILKALKGSNVEDDEIEDLLLTSRVDSTALKPSVETLFHAWLLQLPHVLFVGHTHPVCVNQVLCSPRAKEFAEHRLFPDQIVYCGAESVLVPYVDPGLVLATRIADLVDDFIKRKKTFPKTILLENHGLIALGTTAKQVEATLRMTEKSARVFVGAIAAGGPIVLPQEQVDRIASRSDEHYRQRMIESN</sequence>
<dbReference type="AlphaFoldDB" id="A0A5B9QDP3"/>
<dbReference type="PANTHER" id="PTHR22789">
    <property type="entry name" value="FUCULOSE PHOSPHATE ALDOLASE"/>
    <property type="match status" value="1"/>
</dbReference>
<evidence type="ECO:0000256" key="1">
    <source>
        <dbReference type="ARBA" id="ARBA00022723"/>
    </source>
</evidence>
<dbReference type="EMBL" id="CP042913">
    <property type="protein sequence ID" value="QEG35745.1"/>
    <property type="molecule type" value="Genomic_DNA"/>
</dbReference>
<evidence type="ECO:0000256" key="2">
    <source>
        <dbReference type="ARBA" id="ARBA00023239"/>
    </source>
</evidence>
<dbReference type="GO" id="GO:0046872">
    <property type="term" value="F:metal ion binding"/>
    <property type="evidence" value="ECO:0007669"/>
    <property type="project" value="UniProtKB-KW"/>
</dbReference>
<feature type="domain" description="Class II aldolase/adducin N-terminal" evidence="3">
    <location>
        <begin position="10"/>
        <end position="218"/>
    </location>
</feature>
<dbReference type="OrthoDB" id="9774430at2"/>
<evidence type="ECO:0000313" key="5">
    <source>
        <dbReference type="Proteomes" id="UP000323917"/>
    </source>
</evidence>
<organism evidence="4 5">
    <name type="scientific">Bythopirellula goksoeyrii</name>
    <dbReference type="NCBI Taxonomy" id="1400387"/>
    <lineage>
        <taxon>Bacteria</taxon>
        <taxon>Pseudomonadati</taxon>
        <taxon>Planctomycetota</taxon>
        <taxon>Planctomycetia</taxon>
        <taxon>Pirellulales</taxon>
        <taxon>Lacipirellulaceae</taxon>
        <taxon>Bythopirellula</taxon>
    </lineage>
</organism>
<keyword evidence="5" id="KW-1185">Reference proteome</keyword>
<dbReference type="GO" id="GO:0005829">
    <property type="term" value="C:cytosol"/>
    <property type="evidence" value="ECO:0007669"/>
    <property type="project" value="TreeGrafter"/>
</dbReference>
<name>A0A5B9QDP3_9BACT</name>
<evidence type="ECO:0000313" key="4">
    <source>
        <dbReference type="EMBL" id="QEG35745.1"/>
    </source>
</evidence>